<reference evidence="1" key="1">
    <citation type="submission" date="2021-02" db="EMBL/GenBank/DDBJ databases">
        <authorList>
            <person name="Nowell W R."/>
        </authorList>
    </citation>
    <scope>NUCLEOTIDE SEQUENCE</scope>
</reference>
<gene>
    <name evidence="1" type="ORF">XAT740_LOCUS60846</name>
</gene>
<evidence type="ECO:0000313" key="1">
    <source>
        <dbReference type="EMBL" id="CAF1682208.1"/>
    </source>
</evidence>
<dbReference type="EMBL" id="CAJNOR010015419">
    <property type="protein sequence ID" value="CAF1682208.1"/>
    <property type="molecule type" value="Genomic_DNA"/>
</dbReference>
<organism evidence="1 2">
    <name type="scientific">Adineta ricciae</name>
    <name type="common">Rotifer</name>
    <dbReference type="NCBI Taxonomy" id="249248"/>
    <lineage>
        <taxon>Eukaryota</taxon>
        <taxon>Metazoa</taxon>
        <taxon>Spiralia</taxon>
        <taxon>Gnathifera</taxon>
        <taxon>Rotifera</taxon>
        <taxon>Eurotatoria</taxon>
        <taxon>Bdelloidea</taxon>
        <taxon>Adinetida</taxon>
        <taxon>Adinetidae</taxon>
        <taxon>Adineta</taxon>
    </lineage>
</organism>
<protein>
    <submittedName>
        <fullName evidence="1">Uncharacterized protein</fullName>
    </submittedName>
</protein>
<dbReference type="Proteomes" id="UP000663828">
    <property type="component" value="Unassembled WGS sequence"/>
</dbReference>
<sequence length="101" mass="12018">MFQIQHGVRSDPRLSESNAIPSPGFHRIRRIRVGSERCAAFLLQYYKNIRIDHLLIILFGRFNHSHRHRSPDYIYESVFESAFAAKLPLLRQLYKLDRNNH</sequence>
<name>A0A816H3I7_ADIRI</name>
<keyword evidence="2" id="KW-1185">Reference proteome</keyword>
<dbReference type="AlphaFoldDB" id="A0A816H3I7"/>
<evidence type="ECO:0000313" key="2">
    <source>
        <dbReference type="Proteomes" id="UP000663828"/>
    </source>
</evidence>
<accession>A0A816H3I7</accession>
<comment type="caution">
    <text evidence="1">The sequence shown here is derived from an EMBL/GenBank/DDBJ whole genome shotgun (WGS) entry which is preliminary data.</text>
</comment>
<proteinExistence type="predicted"/>